<dbReference type="PANTHER" id="PTHR46211:SF1">
    <property type="entry name" value="GLYCEROPHOSPHODIESTER PHOSPHODIESTERASE, CYTOPLASMIC"/>
    <property type="match status" value="1"/>
</dbReference>
<protein>
    <submittedName>
        <fullName evidence="2">Glycerophosphoryl diester phosphodiesterase</fullName>
    </submittedName>
</protein>
<gene>
    <name evidence="2" type="ORF">SAMN02745216_03800</name>
</gene>
<evidence type="ECO:0000313" key="2">
    <source>
        <dbReference type="EMBL" id="SHK63574.1"/>
    </source>
</evidence>
<dbReference type="OrthoDB" id="9787897at2"/>
<dbReference type="PROSITE" id="PS51704">
    <property type="entry name" value="GP_PDE"/>
    <property type="match status" value="1"/>
</dbReference>
<dbReference type="GO" id="GO:0008081">
    <property type="term" value="F:phosphoric diester hydrolase activity"/>
    <property type="evidence" value="ECO:0007669"/>
    <property type="project" value="InterPro"/>
</dbReference>
<accession>A0A1M6U349</accession>
<evidence type="ECO:0000259" key="1">
    <source>
        <dbReference type="PROSITE" id="PS51704"/>
    </source>
</evidence>
<name>A0A1M6U349_9BACT</name>
<proteinExistence type="predicted"/>
<dbReference type="PANTHER" id="PTHR46211">
    <property type="entry name" value="GLYCEROPHOSPHORYL DIESTER PHOSPHODIESTERASE"/>
    <property type="match status" value="1"/>
</dbReference>
<dbReference type="STRING" id="1121393.SAMN02745216_03800"/>
<feature type="domain" description="GP-PDE" evidence="1">
    <location>
        <begin position="20"/>
        <end position="260"/>
    </location>
</feature>
<dbReference type="Pfam" id="PF03009">
    <property type="entry name" value="GDPD"/>
    <property type="match status" value="1"/>
</dbReference>
<dbReference type="Gene3D" id="3.20.20.190">
    <property type="entry name" value="Phosphatidylinositol (PI) phosphodiesterase"/>
    <property type="match status" value="1"/>
</dbReference>
<dbReference type="EMBL" id="FQZU01000029">
    <property type="protein sequence ID" value="SHK63574.1"/>
    <property type="molecule type" value="Genomic_DNA"/>
</dbReference>
<dbReference type="GO" id="GO:0006629">
    <property type="term" value="P:lipid metabolic process"/>
    <property type="evidence" value="ECO:0007669"/>
    <property type="project" value="InterPro"/>
</dbReference>
<dbReference type="InterPro" id="IPR030395">
    <property type="entry name" value="GP_PDE_dom"/>
</dbReference>
<sequence>MPNSAPVRTNHLDSQPTYQSLIIAHRGVPEAARENTLASFEEAWSQNADGIETDVHLTRDGRIVCHHDPVISRTLFGDLEIAKASYKKAKRAFGKGIREGEHLPLLSEVLETLPEGKRLFIEVKCGPEIVPVLKQTLEESPAPLEDVAVICFNPEVVRDWKEAVPEVKGFWISSYLRETYLPYQANTPSGLLKKARAANADGISIEQQESLDKTLVQYLNNQGLEVHVWTVDAPQQAWWYRGMGLHSITTNHPEKVREYFSRNA</sequence>
<reference evidence="3" key="1">
    <citation type="submission" date="2016-11" db="EMBL/GenBank/DDBJ databases">
        <authorList>
            <person name="Varghese N."/>
            <person name="Submissions S."/>
        </authorList>
    </citation>
    <scope>NUCLEOTIDE SEQUENCE [LARGE SCALE GENOMIC DNA]</scope>
    <source>
        <strain evidence="3">DSM 16219</strain>
    </source>
</reference>
<evidence type="ECO:0000313" key="3">
    <source>
        <dbReference type="Proteomes" id="UP000183994"/>
    </source>
</evidence>
<organism evidence="2 3">
    <name type="scientific">Desulfatibacillum alkenivorans DSM 16219</name>
    <dbReference type="NCBI Taxonomy" id="1121393"/>
    <lineage>
        <taxon>Bacteria</taxon>
        <taxon>Pseudomonadati</taxon>
        <taxon>Thermodesulfobacteriota</taxon>
        <taxon>Desulfobacteria</taxon>
        <taxon>Desulfobacterales</taxon>
        <taxon>Desulfatibacillaceae</taxon>
        <taxon>Desulfatibacillum</taxon>
    </lineage>
</organism>
<dbReference type="AlphaFoldDB" id="A0A1M6U349"/>
<dbReference type="SUPFAM" id="SSF51695">
    <property type="entry name" value="PLC-like phosphodiesterases"/>
    <property type="match status" value="1"/>
</dbReference>
<keyword evidence="3" id="KW-1185">Reference proteome</keyword>
<dbReference type="Proteomes" id="UP000183994">
    <property type="component" value="Unassembled WGS sequence"/>
</dbReference>
<dbReference type="InterPro" id="IPR017946">
    <property type="entry name" value="PLC-like_Pdiesterase_TIM-brl"/>
</dbReference>